<feature type="compositionally biased region" description="Acidic residues" evidence="1">
    <location>
        <begin position="51"/>
        <end position="64"/>
    </location>
</feature>
<organism evidence="2 3">
    <name type="scientific">Phialocephala subalpina</name>
    <dbReference type="NCBI Taxonomy" id="576137"/>
    <lineage>
        <taxon>Eukaryota</taxon>
        <taxon>Fungi</taxon>
        <taxon>Dikarya</taxon>
        <taxon>Ascomycota</taxon>
        <taxon>Pezizomycotina</taxon>
        <taxon>Leotiomycetes</taxon>
        <taxon>Helotiales</taxon>
        <taxon>Mollisiaceae</taxon>
        <taxon>Phialocephala</taxon>
        <taxon>Phialocephala fortinii species complex</taxon>
    </lineage>
</organism>
<evidence type="ECO:0000313" key="2">
    <source>
        <dbReference type="EMBL" id="CZR55731.1"/>
    </source>
</evidence>
<gene>
    <name evidence="2" type="ORF">PAC_05619</name>
</gene>
<sequence>MSNDMRLQCTCFAFFPTSDAFRAHLDEYRTLEGYLSAQLEIYRSHSKVNDDNPDSDDHDPDVYDDAERPGIENDCGGKTYNCPLKDCSRSESFKTRQRLQRHFEQHVQCNEDVGTIKTTYINQMCDELRKRAADELDLAEGGRLSRVERSNKRAREVGDVGSRTSGAQSAKLHRVGIMNELGFQPANAVSFTQSAIALMPPSNVAEPVARAGFPNISTEAFYPGSIEGPTSALDDIDFDAPIFNIINWPEPWMGWIQTENTAGNIGSGIP</sequence>
<dbReference type="OrthoDB" id="3563435at2759"/>
<feature type="region of interest" description="Disordered" evidence="1">
    <location>
        <begin position="45"/>
        <end position="72"/>
    </location>
</feature>
<accession>A0A1L7WSH6</accession>
<dbReference type="AlphaFoldDB" id="A0A1L7WSH6"/>
<protein>
    <submittedName>
        <fullName evidence="2">Uncharacterized protein</fullName>
    </submittedName>
</protein>
<evidence type="ECO:0000256" key="1">
    <source>
        <dbReference type="SAM" id="MobiDB-lite"/>
    </source>
</evidence>
<name>A0A1L7WSH6_9HELO</name>
<dbReference type="EMBL" id="FJOG01000007">
    <property type="protein sequence ID" value="CZR55731.1"/>
    <property type="molecule type" value="Genomic_DNA"/>
</dbReference>
<dbReference type="STRING" id="576137.A0A1L7WSH6"/>
<evidence type="ECO:0000313" key="3">
    <source>
        <dbReference type="Proteomes" id="UP000184330"/>
    </source>
</evidence>
<keyword evidence="3" id="KW-1185">Reference proteome</keyword>
<dbReference type="Proteomes" id="UP000184330">
    <property type="component" value="Unassembled WGS sequence"/>
</dbReference>
<proteinExistence type="predicted"/>
<reference evidence="2 3" key="1">
    <citation type="submission" date="2016-03" db="EMBL/GenBank/DDBJ databases">
        <authorList>
            <person name="Ploux O."/>
        </authorList>
    </citation>
    <scope>NUCLEOTIDE SEQUENCE [LARGE SCALE GENOMIC DNA]</scope>
    <source>
        <strain evidence="2 3">UAMH 11012</strain>
    </source>
</reference>